<evidence type="ECO:0000313" key="9">
    <source>
        <dbReference type="Proteomes" id="UP000000378"/>
    </source>
</evidence>
<comment type="subcellular location">
    <subcellularLocation>
        <location evidence="7">Cell membrane</location>
        <topology evidence="7">Single-pass membrane protein</topology>
    </subcellularLocation>
</comment>
<evidence type="ECO:0000256" key="7">
    <source>
        <dbReference type="HAMAP-Rule" id="MF_02065"/>
    </source>
</evidence>
<organism evidence="8 9">
    <name type="scientific">Syntrophothermus lipocalidus (strain DSM 12680 / TGB-C1)</name>
    <dbReference type="NCBI Taxonomy" id="643648"/>
    <lineage>
        <taxon>Bacteria</taxon>
        <taxon>Bacillati</taxon>
        <taxon>Bacillota</taxon>
        <taxon>Clostridia</taxon>
        <taxon>Eubacteriales</taxon>
        <taxon>Syntrophomonadaceae</taxon>
        <taxon>Syntrophothermus</taxon>
    </lineage>
</organism>
<feature type="site" description="Important for catalytic activity" evidence="7">
    <location>
        <position position="228"/>
    </location>
</feature>
<comment type="catalytic activity">
    <reaction evidence="7">
        <text>a peptidoglycan chain = a peptidoglycan chain with N-acetyl-1,6-anhydromuramyl-[peptide] at the reducing end + a peptidoglycan chain with N-acetylglucosamine at the non-reducing end.</text>
        <dbReference type="EC" id="4.2.2.29"/>
    </reaction>
</comment>
<dbReference type="OrthoDB" id="9814591at2"/>
<evidence type="ECO:0000256" key="4">
    <source>
        <dbReference type="ARBA" id="ARBA00023136"/>
    </source>
</evidence>
<protein>
    <recommendedName>
        <fullName evidence="7">Endolytic murein transglycosylase</fullName>
        <ecNumber evidence="7">4.2.2.29</ecNumber>
    </recommendedName>
    <alternativeName>
        <fullName evidence="7">Peptidoglycan lytic transglycosylase</fullName>
    </alternativeName>
    <alternativeName>
        <fullName evidence="7">Peptidoglycan polymerization terminase</fullName>
    </alternativeName>
</protein>
<reference evidence="9" key="1">
    <citation type="journal article" date="2010" name="Stand. Genomic Sci.">
        <title>Complete genome sequence of Syntrophothermus lipocalidus type strain (TGB-C1T).</title>
        <authorList>
            <consortium name="US DOE Joint Genome Institute (JGI-PGF)"/>
            <person name="Djao O."/>
            <person name="Zhang X."/>
            <person name="Lucas S."/>
            <person name="Lapidus A."/>
            <person name="Glavina Del Rio T."/>
            <person name="Nolan M."/>
            <person name="Tice H."/>
            <person name="Cheng J."/>
            <person name="Han C."/>
            <person name="Tapia R."/>
            <person name="Goodwin L."/>
            <person name="Pitluck S."/>
            <person name="Liolios K."/>
            <person name="Ivanova N."/>
            <person name="Mavromatis K."/>
            <person name="Mikhailova N."/>
            <person name="Ovchinnikova G."/>
            <person name="Pati A."/>
            <person name="Brambilla E."/>
            <person name="Chen A."/>
            <person name="Palaniappan K."/>
            <person name="Land M."/>
            <person name="Hauser L."/>
            <person name="Chang Y."/>
            <person name="Jeffries C."/>
            <person name="Rohde M."/>
            <person name="Sikorski J."/>
            <person name="Spring S."/>
            <person name="Goker M."/>
            <person name="Detter J."/>
            <person name="Woyke T."/>
            <person name="Bristow J."/>
            <person name="Eisen J."/>
            <person name="Markowitz V."/>
            <person name="Hugenholtz P."/>
            <person name="Kyrpides N."/>
            <person name="Klenk H."/>
        </authorList>
    </citation>
    <scope>NUCLEOTIDE SEQUENCE [LARGE SCALE GENOMIC DNA]</scope>
    <source>
        <strain evidence="9">DSM 12680 / TGB-C1</strain>
    </source>
</reference>
<dbReference type="Pfam" id="PF02618">
    <property type="entry name" value="YceG"/>
    <property type="match status" value="1"/>
</dbReference>
<dbReference type="CDD" id="cd08010">
    <property type="entry name" value="MltG_like"/>
    <property type="match status" value="1"/>
</dbReference>
<dbReference type="PANTHER" id="PTHR30518:SF2">
    <property type="entry name" value="ENDOLYTIC MUREIN TRANSGLYCOSYLASE"/>
    <property type="match status" value="1"/>
</dbReference>
<keyword evidence="2 7" id="KW-0812">Transmembrane</keyword>
<evidence type="ECO:0000313" key="8">
    <source>
        <dbReference type="EMBL" id="ADI01146.1"/>
    </source>
</evidence>
<dbReference type="PANTHER" id="PTHR30518">
    <property type="entry name" value="ENDOLYTIC MUREIN TRANSGLYCOSYLASE"/>
    <property type="match status" value="1"/>
</dbReference>
<accession>D7CK32</accession>
<dbReference type="InterPro" id="IPR003770">
    <property type="entry name" value="MLTG-like"/>
</dbReference>
<evidence type="ECO:0000256" key="2">
    <source>
        <dbReference type="ARBA" id="ARBA00022692"/>
    </source>
</evidence>
<keyword evidence="9" id="KW-1185">Reference proteome</keyword>
<name>D7CK32_SYNLT</name>
<keyword evidence="1 7" id="KW-1003">Cell membrane</keyword>
<dbReference type="HOGENOM" id="CLU_025574_2_2_9"/>
<dbReference type="GO" id="GO:0009252">
    <property type="term" value="P:peptidoglycan biosynthetic process"/>
    <property type="evidence" value="ECO:0007669"/>
    <property type="project" value="UniProtKB-UniRule"/>
</dbReference>
<keyword evidence="5 7" id="KW-0456">Lyase</keyword>
<keyword evidence="4 7" id="KW-0472">Membrane</keyword>
<dbReference type="NCBIfam" id="TIGR00247">
    <property type="entry name" value="endolytic transglycosylase MltG"/>
    <property type="match status" value="1"/>
</dbReference>
<dbReference type="Proteomes" id="UP000000378">
    <property type="component" value="Chromosome"/>
</dbReference>
<dbReference type="EC" id="4.2.2.29" evidence="7"/>
<comment type="similarity">
    <text evidence="7">Belongs to the transglycosylase MltG family.</text>
</comment>
<proteinExistence type="inferred from homology"/>
<dbReference type="HAMAP" id="MF_02065">
    <property type="entry name" value="MltG"/>
    <property type="match status" value="1"/>
</dbReference>
<dbReference type="Gene3D" id="3.30.1490.480">
    <property type="entry name" value="Endolytic murein transglycosylase"/>
    <property type="match status" value="2"/>
</dbReference>
<dbReference type="eggNOG" id="COG1559">
    <property type="taxonomic scope" value="Bacteria"/>
</dbReference>
<keyword evidence="6 7" id="KW-0961">Cell wall biogenesis/degradation</keyword>
<dbReference type="GO" id="GO:0008932">
    <property type="term" value="F:lytic endotransglycosylase activity"/>
    <property type="evidence" value="ECO:0007669"/>
    <property type="project" value="UniProtKB-UniRule"/>
</dbReference>
<dbReference type="RefSeq" id="WP_013174548.1">
    <property type="nucleotide sequence ID" value="NC_014220.1"/>
</dbReference>
<gene>
    <name evidence="7" type="primary">mltG</name>
    <name evidence="8" type="ordered locus">Slip_0362</name>
</gene>
<dbReference type="STRING" id="643648.Slip_0362"/>
<comment type="function">
    <text evidence="7">Functions as a peptidoglycan terminase that cleaves nascent peptidoglycan strands endolytically to terminate their elongation.</text>
</comment>
<dbReference type="KEGG" id="slp:Slip_0362"/>
<keyword evidence="3 7" id="KW-1133">Transmembrane helix</keyword>
<evidence type="ECO:0000256" key="6">
    <source>
        <dbReference type="ARBA" id="ARBA00023316"/>
    </source>
</evidence>
<dbReference type="GO" id="GO:0071555">
    <property type="term" value="P:cell wall organization"/>
    <property type="evidence" value="ECO:0007669"/>
    <property type="project" value="UniProtKB-KW"/>
</dbReference>
<dbReference type="EMBL" id="CP002048">
    <property type="protein sequence ID" value="ADI01146.1"/>
    <property type="molecule type" value="Genomic_DNA"/>
</dbReference>
<dbReference type="Gene3D" id="3.30.160.60">
    <property type="entry name" value="Classic Zinc Finger"/>
    <property type="match status" value="1"/>
</dbReference>
<feature type="transmembrane region" description="Helical" evidence="7">
    <location>
        <begin position="12"/>
        <end position="29"/>
    </location>
</feature>
<dbReference type="AlphaFoldDB" id="D7CK32"/>
<evidence type="ECO:0000256" key="5">
    <source>
        <dbReference type="ARBA" id="ARBA00023239"/>
    </source>
</evidence>
<reference evidence="8 9" key="2">
    <citation type="journal article" date="2010" name="Stand. Genomic Sci.">
        <title>Complete genome sequence of Syntrophothermus lipocalidus type strain (TGB-C1).</title>
        <authorList>
            <person name="Djao O.D."/>
            <person name="Zhang X."/>
            <person name="Lucas S."/>
            <person name="Lapidus A."/>
            <person name="Del Rio T.G."/>
            <person name="Nolan M."/>
            <person name="Tice H."/>
            <person name="Cheng J.F."/>
            <person name="Han C."/>
            <person name="Tapia R."/>
            <person name="Goodwin L."/>
            <person name="Pitluck S."/>
            <person name="Liolios K."/>
            <person name="Ivanova N."/>
            <person name="Mavromatis K."/>
            <person name="Mikhailova N."/>
            <person name="Ovchinnikova G."/>
            <person name="Pati A."/>
            <person name="Brambilla E."/>
            <person name="Chen A."/>
            <person name="Palaniappan K."/>
            <person name="Land M."/>
            <person name="Hauser L."/>
            <person name="Chang Y.J."/>
            <person name="Jeffries C.D."/>
            <person name="Rohde M."/>
            <person name="Sikorski J."/>
            <person name="Spring S."/>
            <person name="Goker M."/>
            <person name="Detter J.C."/>
            <person name="Woyke T."/>
            <person name="Bristow J."/>
            <person name="Eisen J.A."/>
            <person name="Markowitz V."/>
            <person name="Hugenholtz P."/>
            <person name="Kyrpides N.C."/>
            <person name="Klenk H.P."/>
        </authorList>
    </citation>
    <scope>NUCLEOTIDE SEQUENCE [LARGE SCALE GENOMIC DNA]</scope>
    <source>
        <strain evidence="9">DSM 12680 / TGB-C1</strain>
    </source>
</reference>
<evidence type="ECO:0000256" key="1">
    <source>
        <dbReference type="ARBA" id="ARBA00022475"/>
    </source>
</evidence>
<sequence>MSEVRVVGEKRIIAVVLVLAVFILAGLGWQQLQWSLEAVDRQDKEPIEVVIPPAASTSDVAEILKGHDLIRDKSVFVIYCRLRGVDQKLKAGTYGFSKSQSVQDLVDDLVKGRVITQVFTVPEGYDLAQIGQLLAEKGICGYDEYKQALTGEYNYSFMKDIPARDNRLEGFLFPDTYQVPRGITAREVVDMMLARFDQVWKTRFESSARQQGRTVYEVVTLASLVEKEAKIDEERPIIAGVLENRLRKGMLLQVDATVLYGLGQHKQQVTYEDLKVDSPYNTYRYPGLPPGPIASPGAASIEAVLNPARHDYYYYVYVGDGRHYFSRTYEEHLQAKNSHT</sequence>
<evidence type="ECO:0000256" key="3">
    <source>
        <dbReference type="ARBA" id="ARBA00022989"/>
    </source>
</evidence>
<dbReference type="GO" id="GO:0005886">
    <property type="term" value="C:plasma membrane"/>
    <property type="evidence" value="ECO:0007669"/>
    <property type="project" value="UniProtKB-SubCell"/>
</dbReference>